<dbReference type="PRINTS" id="PR00463">
    <property type="entry name" value="EP450I"/>
</dbReference>
<dbReference type="Gene3D" id="1.20.120.670">
    <property type="entry name" value="N-acetyl-b-d-glucoasminidase"/>
    <property type="match status" value="1"/>
</dbReference>
<dbReference type="Pfam" id="PF05089">
    <property type="entry name" value="NAGLU"/>
    <property type="match status" value="1"/>
</dbReference>
<feature type="domain" description="Alpha-N-acetylglucosaminidase tim-barrel" evidence="2">
    <location>
        <begin position="121"/>
        <end position="455"/>
    </location>
</feature>
<protein>
    <recommendedName>
        <fullName evidence="7">Alpha-N-acetylglucosaminidase</fullName>
    </recommendedName>
</protein>
<dbReference type="InterPro" id="IPR029018">
    <property type="entry name" value="Hex-like_dom2"/>
</dbReference>
<feature type="domain" description="Alpha-N-acetylglucosaminidase C-terminal" evidence="4">
    <location>
        <begin position="464"/>
        <end position="724"/>
    </location>
</feature>
<dbReference type="Proteomes" id="UP001491310">
    <property type="component" value="Unassembled WGS sequence"/>
</dbReference>
<organism evidence="5 6">
    <name type="scientific">Coccomyxa subellipsoidea</name>
    <dbReference type="NCBI Taxonomy" id="248742"/>
    <lineage>
        <taxon>Eukaryota</taxon>
        <taxon>Viridiplantae</taxon>
        <taxon>Chlorophyta</taxon>
        <taxon>core chlorophytes</taxon>
        <taxon>Trebouxiophyceae</taxon>
        <taxon>Trebouxiophyceae incertae sedis</taxon>
        <taxon>Coccomyxaceae</taxon>
        <taxon>Coccomyxa</taxon>
    </lineage>
</organism>
<dbReference type="EMBL" id="JALJOT010000002">
    <property type="protein sequence ID" value="KAK9917923.1"/>
    <property type="molecule type" value="Genomic_DNA"/>
</dbReference>
<dbReference type="Gene3D" id="3.20.20.80">
    <property type="entry name" value="Glycosidases"/>
    <property type="match status" value="1"/>
</dbReference>
<dbReference type="Gene3D" id="3.30.379.10">
    <property type="entry name" value="Chitobiase/beta-hexosaminidase domain 2-like"/>
    <property type="match status" value="1"/>
</dbReference>
<evidence type="ECO:0000313" key="6">
    <source>
        <dbReference type="Proteomes" id="UP001491310"/>
    </source>
</evidence>
<dbReference type="InterPro" id="IPR002401">
    <property type="entry name" value="Cyt_P450_E_grp-I"/>
</dbReference>
<dbReference type="Pfam" id="PF00067">
    <property type="entry name" value="p450"/>
    <property type="match status" value="2"/>
</dbReference>
<keyword evidence="6" id="KW-1185">Reference proteome</keyword>
<dbReference type="PANTHER" id="PTHR12872">
    <property type="entry name" value="ALPHA-N-ACETYLGLUCOSAMINIDASE"/>
    <property type="match status" value="1"/>
</dbReference>
<accession>A0ABR2Z151</accession>
<dbReference type="Pfam" id="PF12972">
    <property type="entry name" value="NAGLU_C"/>
    <property type="match status" value="1"/>
</dbReference>
<proteinExistence type="predicted"/>
<dbReference type="InterPro" id="IPR036396">
    <property type="entry name" value="Cyt_P450_sf"/>
</dbReference>
<sequence>MISDSQNDFPQQIDAVNGLVTRILPKHSHIFDIKALHDCHDLHIACFEVHTDGNRIFVKGSSGTEMAAGIHWFLKYACNSSVSWHLTGGYNIDNNCLQPESLERIRQMGPIHRGRSVPWSYYQNVVTPSYSMAFWDWERWEKEIDWMALQGINLPLAFSGQEYIWQKVWGQFNITAEDLKPFFAGPAFLAWQRMGNLRGYGGPLPQSYIDDQAELQRKILRRMREFGMTPVFPAFAGFVPEALVRERPAARITRSDNWCSFPERYCCMHLLDPLEPLFQEIGSAFVKILREEYGRDEVGFYSADTFNEMTPPSSDPNYLTSVTTAIYNAMAATDPSAKWLMQAWLFYDNQEFWQPPQIEALVSGVPRNSLILLDLYAEVFPLWKRKNSFFGAPFIYCMLHNFGGNIEMYGALKAVAQGPAEAMGAETGLIGIGMCPEGIEQNPIVYDLMSEWAFRREAVEINGWIKAYARRRYGTATPPAALVAWEILLRSVYNATDDHTDHSRDIPTSRPGLSPVEVGLWGLKPHLWYNERQVVDAWGLLLRSASELQSVEGFRYDLVDVGRQVISKRATDIWKAVAEAFVTGRSIVVRREGVRLMQLLDDLEELLATNRGFLLGPKLEEARGASHSEEEARLYEWNLRTQLTVWGTSDAGGSQIEDYANREWAGLISSYYKTRWALWLLRLETDLAQGRRYDPDAWRLECLNYTLGWAYLQEQLPVQPQAFAAAILLIKAIAFLVPFERAARTLQAQGIPRAPAGNPLAEDAPWKRMDLHRLGQDDCERLGGIFYFRILFFNCVQISDPWLASAVLDLGTKRPDLIDKPRGWPLPIYDCFDRGTSDPPQPCLISTATADPYWRIVRKGVAPAFNSTNIRKGFGTVLEVATRLVDRLREHGAEKAIDIDGALQCESFDVIGRVGFGHDFRATADLAGPGAADCRTIKEGCAIGVNDMRNPLRPVLRALPFLPEAWNNRRAVHRVQYRLLNMMRSLLEKVRSRGERSEEEDCSIGAHLMRVRDGSGQPLPFVRLWSELSIFFMAGMETTAHAITWALYLISQHPEVEARLVAELDVAGLLVTPERPQPRELTHADLSRLTYLNCVLKESQRMYSVAPLVLRKALADVKVGQYTIPAGTAILIHVFAMHNTSANYERHAEFLPERWLEPNAEVARRVAPRQDMVRQCGDSSAVGVSSVAVDCTAARSTSGLREDLSADFQAGERSCTAEESSRGCMPSTGEDVGSSAAVPQQEPKVKRFMPFLEGNRQCIGMSLAKLNYTTAVTLLLSNFSFRLADDMGGPQGVRDNEVYFVTIQPKERLNMHAIPRPTKRS</sequence>
<evidence type="ECO:0000256" key="1">
    <source>
        <dbReference type="ARBA" id="ARBA00022801"/>
    </source>
</evidence>
<dbReference type="InterPro" id="IPR024732">
    <property type="entry name" value="NAGLU_C"/>
</dbReference>
<evidence type="ECO:0000259" key="2">
    <source>
        <dbReference type="Pfam" id="PF05089"/>
    </source>
</evidence>
<dbReference type="InterPro" id="IPR007781">
    <property type="entry name" value="NAGLU"/>
</dbReference>
<evidence type="ECO:0000259" key="3">
    <source>
        <dbReference type="Pfam" id="PF12971"/>
    </source>
</evidence>
<name>A0ABR2Z151_9CHLO</name>
<dbReference type="Gene3D" id="1.10.630.10">
    <property type="entry name" value="Cytochrome P450"/>
    <property type="match status" value="1"/>
</dbReference>
<dbReference type="InterPro" id="IPR001128">
    <property type="entry name" value="Cyt_P450"/>
</dbReference>
<reference evidence="5 6" key="1">
    <citation type="journal article" date="2024" name="Nat. Commun.">
        <title>Phylogenomics reveals the evolutionary origins of lichenization in chlorophyte algae.</title>
        <authorList>
            <person name="Puginier C."/>
            <person name="Libourel C."/>
            <person name="Otte J."/>
            <person name="Skaloud P."/>
            <person name="Haon M."/>
            <person name="Grisel S."/>
            <person name="Petersen M."/>
            <person name="Berrin J.G."/>
            <person name="Delaux P.M."/>
            <person name="Dal Grande F."/>
            <person name="Keller J."/>
        </authorList>
    </citation>
    <scope>NUCLEOTIDE SEQUENCE [LARGE SCALE GENOMIC DNA]</scope>
    <source>
        <strain evidence="5 6">SAG 216-7</strain>
    </source>
</reference>
<dbReference type="InterPro" id="IPR024240">
    <property type="entry name" value="NAGLU_N"/>
</dbReference>
<keyword evidence="1" id="KW-0378">Hydrolase</keyword>
<dbReference type="PRINTS" id="PR00385">
    <property type="entry name" value="P450"/>
</dbReference>
<feature type="domain" description="Alpha-N-acetylglucosaminidase N-terminal" evidence="3">
    <location>
        <begin position="15"/>
        <end position="87"/>
    </location>
</feature>
<evidence type="ECO:0000259" key="4">
    <source>
        <dbReference type="Pfam" id="PF12972"/>
    </source>
</evidence>
<dbReference type="Pfam" id="PF12971">
    <property type="entry name" value="NAGLU_N"/>
    <property type="match status" value="1"/>
</dbReference>
<comment type="caution">
    <text evidence="5">The sequence shown here is derived from an EMBL/GenBank/DDBJ whole genome shotgun (WGS) entry which is preliminary data.</text>
</comment>
<dbReference type="SUPFAM" id="SSF48264">
    <property type="entry name" value="Cytochrome P450"/>
    <property type="match status" value="1"/>
</dbReference>
<evidence type="ECO:0000313" key="5">
    <source>
        <dbReference type="EMBL" id="KAK9917923.1"/>
    </source>
</evidence>
<dbReference type="InterPro" id="IPR024733">
    <property type="entry name" value="NAGLU_tim-barrel"/>
</dbReference>
<gene>
    <name evidence="5" type="ORF">WJX75_009632</name>
</gene>
<evidence type="ECO:0008006" key="7">
    <source>
        <dbReference type="Google" id="ProtNLM"/>
    </source>
</evidence>
<dbReference type="PANTHER" id="PTHR12872:SF1">
    <property type="entry name" value="ALPHA-N-ACETYLGLUCOSAMINIDASE"/>
    <property type="match status" value="1"/>
</dbReference>